<dbReference type="InterPro" id="IPR004441">
    <property type="entry name" value="rRNA_MeTrfase_TrmH"/>
</dbReference>
<dbReference type="CDD" id="cd18097">
    <property type="entry name" value="SpoU-like"/>
    <property type="match status" value="1"/>
</dbReference>
<accession>A0ABT1AXE5</accession>
<sequence length="186" mass="20267">MEKLKNEELQRLGVDDFKKAPKTPVVLVLDNIRSLHNVGSVFRTADAFRIEQVVLCGITATPPHKDIRKTALGATESVAWVYFGSTAEAVRSLRNTHRCWAVEQARGAVYLDAFTPGPGQPYAFVLGHEVKGVSQEVIDLCEGVVEIPQAGTKHSLNVSVAAGVLLWDFWTKTQKKSPAGAAGDRE</sequence>
<keyword evidence="2" id="KW-0808">Transferase</keyword>
<evidence type="ECO:0000313" key="4">
    <source>
        <dbReference type="EMBL" id="MCO5724667.1"/>
    </source>
</evidence>
<evidence type="ECO:0000256" key="2">
    <source>
        <dbReference type="ARBA" id="ARBA00022679"/>
    </source>
</evidence>
<reference evidence="4 5" key="1">
    <citation type="submission" date="2022-06" db="EMBL/GenBank/DDBJ databases">
        <authorList>
            <person name="Xuan X."/>
        </authorList>
    </citation>
    <scope>NUCLEOTIDE SEQUENCE [LARGE SCALE GENOMIC DNA]</scope>
    <source>
        <strain evidence="4 5">2V75</strain>
    </source>
</reference>
<dbReference type="PANTHER" id="PTHR46429:SF1">
    <property type="entry name" value="23S RRNA (GUANOSINE-2'-O-)-METHYLTRANSFERASE RLMB"/>
    <property type="match status" value="1"/>
</dbReference>
<dbReference type="PANTHER" id="PTHR46429">
    <property type="entry name" value="23S RRNA (GUANOSINE-2'-O-)-METHYLTRANSFERASE RLMB"/>
    <property type="match status" value="1"/>
</dbReference>
<dbReference type="RefSeq" id="WP_252741047.1">
    <property type="nucleotide sequence ID" value="NZ_JAMXIB010000005.1"/>
</dbReference>
<dbReference type="InterPro" id="IPR001537">
    <property type="entry name" value="SpoU_MeTrfase"/>
</dbReference>
<keyword evidence="1 4" id="KW-0489">Methyltransferase</keyword>
<evidence type="ECO:0000259" key="3">
    <source>
        <dbReference type="Pfam" id="PF00588"/>
    </source>
</evidence>
<feature type="domain" description="tRNA/rRNA methyltransferase SpoU type" evidence="3">
    <location>
        <begin position="25"/>
        <end position="167"/>
    </location>
</feature>
<protein>
    <submittedName>
        <fullName evidence="4">RNA methyltransferase</fullName>
    </submittedName>
</protein>
<organism evidence="4 5">
    <name type="scientific">Robiginitalea marina</name>
    <dbReference type="NCBI Taxonomy" id="2954105"/>
    <lineage>
        <taxon>Bacteria</taxon>
        <taxon>Pseudomonadati</taxon>
        <taxon>Bacteroidota</taxon>
        <taxon>Flavobacteriia</taxon>
        <taxon>Flavobacteriales</taxon>
        <taxon>Flavobacteriaceae</taxon>
        <taxon>Robiginitalea</taxon>
    </lineage>
</organism>
<dbReference type="Pfam" id="PF00588">
    <property type="entry name" value="SpoU_methylase"/>
    <property type="match status" value="1"/>
</dbReference>
<dbReference type="InterPro" id="IPR029026">
    <property type="entry name" value="tRNA_m1G_MTases_N"/>
</dbReference>
<dbReference type="EMBL" id="JAMXIB010000005">
    <property type="protein sequence ID" value="MCO5724667.1"/>
    <property type="molecule type" value="Genomic_DNA"/>
</dbReference>
<evidence type="ECO:0000256" key="1">
    <source>
        <dbReference type="ARBA" id="ARBA00022603"/>
    </source>
</evidence>
<dbReference type="Proteomes" id="UP001206312">
    <property type="component" value="Unassembled WGS sequence"/>
</dbReference>
<dbReference type="Gene3D" id="3.40.1280.10">
    <property type="match status" value="1"/>
</dbReference>
<name>A0ABT1AXE5_9FLAO</name>
<gene>
    <name evidence="4" type="ORF">NG653_07345</name>
</gene>
<dbReference type="SUPFAM" id="SSF75217">
    <property type="entry name" value="alpha/beta knot"/>
    <property type="match status" value="1"/>
</dbReference>
<dbReference type="GO" id="GO:0008168">
    <property type="term" value="F:methyltransferase activity"/>
    <property type="evidence" value="ECO:0007669"/>
    <property type="project" value="UniProtKB-KW"/>
</dbReference>
<dbReference type="InterPro" id="IPR029028">
    <property type="entry name" value="Alpha/beta_knot_MTases"/>
</dbReference>
<dbReference type="GO" id="GO:0032259">
    <property type="term" value="P:methylation"/>
    <property type="evidence" value="ECO:0007669"/>
    <property type="project" value="UniProtKB-KW"/>
</dbReference>
<proteinExistence type="predicted"/>
<keyword evidence="5" id="KW-1185">Reference proteome</keyword>
<evidence type="ECO:0000313" key="5">
    <source>
        <dbReference type="Proteomes" id="UP001206312"/>
    </source>
</evidence>
<comment type="caution">
    <text evidence="4">The sequence shown here is derived from an EMBL/GenBank/DDBJ whole genome shotgun (WGS) entry which is preliminary data.</text>
</comment>